<keyword evidence="1" id="KW-0479">Metal-binding</keyword>
<organism evidence="6 7">
    <name type="scientific">Mycena indigotica</name>
    <dbReference type="NCBI Taxonomy" id="2126181"/>
    <lineage>
        <taxon>Eukaryota</taxon>
        <taxon>Fungi</taxon>
        <taxon>Dikarya</taxon>
        <taxon>Basidiomycota</taxon>
        <taxon>Agaricomycotina</taxon>
        <taxon>Agaricomycetes</taxon>
        <taxon>Agaricomycetidae</taxon>
        <taxon>Agaricales</taxon>
        <taxon>Marasmiineae</taxon>
        <taxon>Mycenaceae</taxon>
        <taxon>Mycena</taxon>
    </lineage>
</organism>
<evidence type="ECO:0000256" key="2">
    <source>
        <dbReference type="ARBA" id="ARBA00022771"/>
    </source>
</evidence>
<proteinExistence type="predicted"/>
<evidence type="ECO:0000313" key="7">
    <source>
        <dbReference type="Proteomes" id="UP000636479"/>
    </source>
</evidence>
<name>A0A8H6W075_9AGAR</name>
<dbReference type="EMBL" id="JACAZF010000008">
    <property type="protein sequence ID" value="KAF7296778.1"/>
    <property type="molecule type" value="Genomic_DNA"/>
</dbReference>
<dbReference type="RefSeq" id="XP_037217137.1">
    <property type="nucleotide sequence ID" value="XM_037365725.1"/>
</dbReference>
<comment type="caution">
    <text evidence="6">The sequence shown here is derived from an EMBL/GenBank/DDBJ whole genome shotgun (WGS) entry which is preliminary data.</text>
</comment>
<dbReference type="Pfam" id="PF01753">
    <property type="entry name" value="zf-MYND"/>
    <property type="match status" value="1"/>
</dbReference>
<keyword evidence="2 4" id="KW-0863">Zinc-finger</keyword>
<dbReference type="GeneID" id="59348241"/>
<dbReference type="SUPFAM" id="SSF144232">
    <property type="entry name" value="HIT/MYND zinc finger-like"/>
    <property type="match status" value="1"/>
</dbReference>
<keyword evidence="7" id="KW-1185">Reference proteome</keyword>
<evidence type="ECO:0000256" key="1">
    <source>
        <dbReference type="ARBA" id="ARBA00022723"/>
    </source>
</evidence>
<sequence length="720" mass="80828">MHPLIHVQTQGLYELPDPLKEIALVAVSRDCTDFEFTQFANCWSTSDERTKSLLSPALFAILDPTRIPQATELATLSAPSKKSISRALAILESLLSLTTEEELPETIFELSPSVVAWVRFAYDFHGHASLAADNSNGVQTRTMLTISKSELLVSFIRFSRLVDGKWMDHPMPASIPNVRNPSDVFWNTPGFLALVIHAWAHAISNLSYPLDEPATDLVLDCMLSLPEYFDHTQLDEMIQAAGGTLDCLVSLIKAHLVMTHALPLHIRTDRYIVAMLAYPLILIVGANDLLDSEQQDSESYDIVVARVLLAHNIFPDLFQLLSNALHTPPQPGVSTLSCWRRTLHLVIDVTNLLISTGPDALHEALRHDMIPQLLATARFLPDKQLSRNLTRFIQKQLPRGLVYPSTLPLIVDGIDGIEKSNLGEFLNDPNSPLFPLWSRLKKDAAYQERILLVLHSQGVRAQLVACDNPPVGLRGPTPLFRSAKILAAALQQCSRIKTRDEFKRCSGCYLRIYCSKACQTVDWREGNHRSICAATKTEYTRPDVHAIFSKPQLAMFRLSLHSFYTDNILEVHTFNSTLREETVQQQLLASPNSDPRPVMLNIISFRDGVPQINQLAIRSALTLEPDARKALLRDIPTLDDWIDRARRSNGRMLLHIMVVPIGVFKHALIFPLRMNMAFLEDAALRAARSIDGREDYESVMQLATLFQATRPPERLVAIHQ</sequence>
<keyword evidence="3" id="KW-0862">Zinc</keyword>
<protein>
    <submittedName>
        <fullName evidence="6">MYND-type domain-containing protein</fullName>
    </submittedName>
</protein>
<dbReference type="GO" id="GO:0008270">
    <property type="term" value="F:zinc ion binding"/>
    <property type="evidence" value="ECO:0007669"/>
    <property type="project" value="UniProtKB-KW"/>
</dbReference>
<evidence type="ECO:0000256" key="4">
    <source>
        <dbReference type="PROSITE-ProRule" id="PRU00134"/>
    </source>
</evidence>
<dbReference type="PROSITE" id="PS50865">
    <property type="entry name" value="ZF_MYND_2"/>
    <property type="match status" value="1"/>
</dbReference>
<gene>
    <name evidence="6" type="ORF">MIND_00908500</name>
</gene>
<evidence type="ECO:0000256" key="3">
    <source>
        <dbReference type="ARBA" id="ARBA00022833"/>
    </source>
</evidence>
<dbReference type="InterPro" id="IPR002893">
    <property type="entry name" value="Znf_MYND"/>
</dbReference>
<evidence type="ECO:0000259" key="5">
    <source>
        <dbReference type="PROSITE" id="PS50865"/>
    </source>
</evidence>
<feature type="domain" description="MYND-type" evidence="5">
    <location>
        <begin position="490"/>
        <end position="532"/>
    </location>
</feature>
<evidence type="ECO:0000313" key="6">
    <source>
        <dbReference type="EMBL" id="KAF7296778.1"/>
    </source>
</evidence>
<dbReference type="OrthoDB" id="3040823at2759"/>
<dbReference type="Gene3D" id="6.10.140.2220">
    <property type="match status" value="1"/>
</dbReference>
<dbReference type="AlphaFoldDB" id="A0A8H6W075"/>
<dbReference type="Proteomes" id="UP000636479">
    <property type="component" value="Unassembled WGS sequence"/>
</dbReference>
<reference evidence="6" key="1">
    <citation type="submission" date="2020-05" db="EMBL/GenBank/DDBJ databases">
        <title>Mycena genomes resolve the evolution of fungal bioluminescence.</title>
        <authorList>
            <person name="Tsai I.J."/>
        </authorList>
    </citation>
    <scope>NUCLEOTIDE SEQUENCE</scope>
    <source>
        <strain evidence="6">171206Taipei</strain>
    </source>
</reference>
<accession>A0A8H6W075</accession>